<dbReference type="RefSeq" id="WP_344684963.1">
    <property type="nucleotide sequence ID" value="NZ_BAAAUX010000027.1"/>
</dbReference>
<organism evidence="2 3">
    <name type="scientific">Saccharopolyspora taberi</name>
    <dbReference type="NCBI Taxonomy" id="60895"/>
    <lineage>
        <taxon>Bacteria</taxon>
        <taxon>Bacillati</taxon>
        <taxon>Actinomycetota</taxon>
        <taxon>Actinomycetes</taxon>
        <taxon>Pseudonocardiales</taxon>
        <taxon>Pseudonocardiaceae</taxon>
        <taxon>Saccharopolyspora</taxon>
    </lineage>
</organism>
<keyword evidence="3" id="KW-1185">Reference proteome</keyword>
<comment type="caution">
    <text evidence="2">The sequence shown here is derived from an EMBL/GenBank/DDBJ whole genome shotgun (WGS) entry which is preliminary data.</text>
</comment>
<protein>
    <submittedName>
        <fullName evidence="2">Uncharacterized protein</fullName>
    </submittedName>
</protein>
<feature type="region of interest" description="Disordered" evidence="1">
    <location>
        <begin position="1"/>
        <end position="23"/>
    </location>
</feature>
<accession>A0ABN3VL30</accession>
<feature type="compositionally biased region" description="Basic and acidic residues" evidence="1">
    <location>
        <begin position="325"/>
        <end position="342"/>
    </location>
</feature>
<evidence type="ECO:0000256" key="1">
    <source>
        <dbReference type="SAM" id="MobiDB-lite"/>
    </source>
</evidence>
<sequence>MSEEEPQGWIPPRNWGSTRNSTSGDLREVVQARDIHGGVTFNAAREPDELLVRRVSEKELDDVRAQFVEPGGFRDASRVLLANRIVVLWGRGSGRSFAALRLLAESGCTAIDELNPLRRPETLRAEELEAGTGYVWDLRDSGDRPFSDSAFDRCVGAVRAVGCRLVVLLGDRSQCGGEGLRLGAELSAPDPMDVAGAVLRVRYPGAGEGVGLTLKRDLAAGLEAGDPPGKAVRAVELAIRVDDGEIDTGVALARLGEVVDVAVDRWFEGRDVLDYAMALTVAVLENSPYDVVVQQALELDEQIRSAQLPEDKPLRPRKIFDKSKEQLLRDTRTTTDDSEHPKHPGLRVETIRFNRQGWASAVLRHAWREYPSAHPVLLEWLRTRVPRTEARRALCSVIADVPAHDPLEFVNELAGSKKPSDRTLAGLTMIGLAEQQHLAPLVDENLLRWARDGNAYQKATAAELYSSPFGLRDVETALEQLGRIGSSDRQTPQEAVIEGALWVLRHREHRDRVIRAVVGWAGPRNRRNGLRVVSMSIALWLAGVMVSEHIDVDEIAESHPGEVRALMRRVMSDPEFGATVLEHLAPLSLRAKWEDDAAAELVRLTELIVPDLRWWARRAQVADLCLKHPDRGNEIRHVFRTAWKCRRRLGQVPA</sequence>
<dbReference type="EMBL" id="BAAAUX010000027">
    <property type="protein sequence ID" value="GAA2814176.1"/>
    <property type="molecule type" value="Genomic_DNA"/>
</dbReference>
<feature type="region of interest" description="Disordered" evidence="1">
    <location>
        <begin position="325"/>
        <end position="344"/>
    </location>
</feature>
<evidence type="ECO:0000313" key="3">
    <source>
        <dbReference type="Proteomes" id="UP001500979"/>
    </source>
</evidence>
<dbReference type="Proteomes" id="UP001500979">
    <property type="component" value="Unassembled WGS sequence"/>
</dbReference>
<gene>
    <name evidence="2" type="ORF">GCM10010470_57050</name>
</gene>
<evidence type="ECO:0000313" key="2">
    <source>
        <dbReference type="EMBL" id="GAA2814176.1"/>
    </source>
</evidence>
<reference evidence="2 3" key="1">
    <citation type="journal article" date="2019" name="Int. J. Syst. Evol. Microbiol.">
        <title>The Global Catalogue of Microorganisms (GCM) 10K type strain sequencing project: providing services to taxonomists for standard genome sequencing and annotation.</title>
        <authorList>
            <consortium name="The Broad Institute Genomics Platform"/>
            <consortium name="The Broad Institute Genome Sequencing Center for Infectious Disease"/>
            <person name="Wu L."/>
            <person name="Ma J."/>
        </authorList>
    </citation>
    <scope>NUCLEOTIDE SEQUENCE [LARGE SCALE GENOMIC DNA]</scope>
    <source>
        <strain evidence="2 3">JCM 9383</strain>
    </source>
</reference>
<proteinExistence type="predicted"/>
<name>A0ABN3VL30_9PSEU</name>